<dbReference type="Proteomes" id="UP000799640">
    <property type="component" value="Unassembled WGS sequence"/>
</dbReference>
<dbReference type="Pfam" id="PF00561">
    <property type="entry name" value="Abhydrolase_1"/>
    <property type="match status" value="1"/>
</dbReference>
<dbReference type="Gene3D" id="3.40.50.1820">
    <property type="entry name" value="alpha/beta hydrolase"/>
    <property type="match status" value="1"/>
</dbReference>
<dbReference type="OrthoDB" id="408373at2759"/>
<dbReference type="InterPro" id="IPR000073">
    <property type="entry name" value="AB_hydrolase_1"/>
</dbReference>
<evidence type="ECO:0000313" key="4">
    <source>
        <dbReference type="EMBL" id="KAF2400801.1"/>
    </source>
</evidence>
<dbReference type="GO" id="GO:0016787">
    <property type="term" value="F:hydrolase activity"/>
    <property type="evidence" value="ECO:0007669"/>
    <property type="project" value="UniProtKB-KW"/>
</dbReference>
<gene>
    <name evidence="4" type="ORF">EJ06DRAFT_537675</name>
</gene>
<accession>A0A6G1HY19</accession>
<dbReference type="AlphaFoldDB" id="A0A6G1HY19"/>
<organism evidence="4 5">
    <name type="scientific">Trichodelitschia bisporula</name>
    <dbReference type="NCBI Taxonomy" id="703511"/>
    <lineage>
        <taxon>Eukaryota</taxon>
        <taxon>Fungi</taxon>
        <taxon>Dikarya</taxon>
        <taxon>Ascomycota</taxon>
        <taxon>Pezizomycotina</taxon>
        <taxon>Dothideomycetes</taxon>
        <taxon>Dothideomycetes incertae sedis</taxon>
        <taxon>Phaeotrichales</taxon>
        <taxon>Phaeotrichaceae</taxon>
        <taxon>Trichodelitschia</taxon>
    </lineage>
</organism>
<dbReference type="InterPro" id="IPR029058">
    <property type="entry name" value="AB_hydrolase_fold"/>
</dbReference>
<evidence type="ECO:0000259" key="3">
    <source>
        <dbReference type="Pfam" id="PF00561"/>
    </source>
</evidence>
<evidence type="ECO:0000256" key="1">
    <source>
        <dbReference type="ARBA" id="ARBA00022801"/>
    </source>
</evidence>
<dbReference type="PRINTS" id="PR00412">
    <property type="entry name" value="EPOXHYDRLASE"/>
</dbReference>
<evidence type="ECO:0000313" key="5">
    <source>
        <dbReference type="Proteomes" id="UP000799640"/>
    </source>
</evidence>
<protein>
    <submittedName>
        <fullName evidence="4">Epoxide hydrolase</fullName>
    </submittedName>
</protein>
<keyword evidence="5" id="KW-1185">Reference proteome</keyword>
<proteinExistence type="inferred from homology"/>
<feature type="domain" description="AB hydrolase-1" evidence="3">
    <location>
        <begin position="42"/>
        <end position="316"/>
    </location>
</feature>
<evidence type="ECO:0000256" key="2">
    <source>
        <dbReference type="ARBA" id="ARBA00038334"/>
    </source>
</evidence>
<keyword evidence="1 4" id="KW-0378">Hydrolase</keyword>
<sequence length="339" mass="38618">MAPFFPNDIFTDPRITHQSATLNGHNYHYLLGVPKEGVFSHTVFLIHGWPDISAGWRFQIPALLELGCRVVCPDLMGYGSTDAPRVPPESLSLYTFKRAADDIEELARQLGAKTIVLGGHDWGGMVVWRTVAWKPQLVTHVFSVCTAYTPPSKNYVSTADIVKKVPQFGYQLHLASPEPEARITSRNDIRQFLKGVYNGRGPSGERVFSPEKGVLFENLPKIGETRLLSEQELEYYTDQYHRNGLHGPFNWYRTREANWRDELELQTTKITIPSLFVQAQRDVVLSPALAAGMEQYVSDLTRREVDATHWALWERPEHINRILREWFTDRVLGGGQSKL</sequence>
<dbReference type="EMBL" id="ML996694">
    <property type="protein sequence ID" value="KAF2400801.1"/>
    <property type="molecule type" value="Genomic_DNA"/>
</dbReference>
<dbReference type="InterPro" id="IPR000639">
    <property type="entry name" value="Epox_hydrolase-like"/>
</dbReference>
<name>A0A6G1HY19_9PEZI</name>
<dbReference type="SUPFAM" id="SSF53474">
    <property type="entry name" value="alpha/beta-Hydrolases"/>
    <property type="match status" value="1"/>
</dbReference>
<reference evidence="4" key="1">
    <citation type="journal article" date="2020" name="Stud. Mycol.">
        <title>101 Dothideomycetes genomes: a test case for predicting lifestyles and emergence of pathogens.</title>
        <authorList>
            <person name="Haridas S."/>
            <person name="Albert R."/>
            <person name="Binder M."/>
            <person name="Bloem J."/>
            <person name="Labutti K."/>
            <person name="Salamov A."/>
            <person name="Andreopoulos B."/>
            <person name="Baker S."/>
            <person name="Barry K."/>
            <person name="Bills G."/>
            <person name="Bluhm B."/>
            <person name="Cannon C."/>
            <person name="Castanera R."/>
            <person name="Culley D."/>
            <person name="Daum C."/>
            <person name="Ezra D."/>
            <person name="Gonzalez J."/>
            <person name="Henrissat B."/>
            <person name="Kuo A."/>
            <person name="Liang C."/>
            <person name="Lipzen A."/>
            <person name="Lutzoni F."/>
            <person name="Magnuson J."/>
            <person name="Mondo S."/>
            <person name="Nolan M."/>
            <person name="Ohm R."/>
            <person name="Pangilinan J."/>
            <person name="Park H.-J."/>
            <person name="Ramirez L."/>
            <person name="Alfaro M."/>
            <person name="Sun H."/>
            <person name="Tritt A."/>
            <person name="Yoshinaga Y."/>
            <person name="Zwiers L.-H."/>
            <person name="Turgeon B."/>
            <person name="Goodwin S."/>
            <person name="Spatafora J."/>
            <person name="Crous P."/>
            <person name="Grigoriev I."/>
        </authorList>
    </citation>
    <scope>NUCLEOTIDE SEQUENCE</scope>
    <source>
        <strain evidence="4">CBS 262.69</strain>
    </source>
</reference>
<comment type="similarity">
    <text evidence="2">Belongs to the AB hydrolase superfamily. Epoxide hydrolase family.</text>
</comment>
<dbReference type="PANTHER" id="PTHR43329">
    <property type="entry name" value="EPOXIDE HYDROLASE"/>
    <property type="match status" value="1"/>
</dbReference>